<reference evidence="2 3" key="1">
    <citation type="submission" date="2021-06" db="EMBL/GenBank/DDBJ databases">
        <title>Caerostris darwini draft genome.</title>
        <authorList>
            <person name="Kono N."/>
            <person name="Arakawa K."/>
        </authorList>
    </citation>
    <scope>NUCLEOTIDE SEQUENCE [LARGE SCALE GENOMIC DNA]</scope>
</reference>
<sequence>MLHIGALATTPSSPKFEHSAPYSPRITTSDEPGRANTPLDPSALQSTPCAHSRFNEWRSPVIHLYPAFGIFLYVPPEPGYPFHRFYFLYLRSLSSTHILLRRSPVIHLYPAFGIFLYVPPEPGYPFHRFTSCI</sequence>
<evidence type="ECO:0000256" key="1">
    <source>
        <dbReference type="SAM" id="MobiDB-lite"/>
    </source>
</evidence>
<gene>
    <name evidence="2" type="ORF">CDAR_23811</name>
</gene>
<protein>
    <submittedName>
        <fullName evidence="2">Uncharacterized protein</fullName>
    </submittedName>
</protein>
<dbReference type="Proteomes" id="UP001054837">
    <property type="component" value="Unassembled WGS sequence"/>
</dbReference>
<proteinExistence type="predicted"/>
<feature type="region of interest" description="Disordered" evidence="1">
    <location>
        <begin position="1"/>
        <end position="45"/>
    </location>
</feature>
<dbReference type="EMBL" id="BPLQ01005945">
    <property type="protein sequence ID" value="GIY18765.1"/>
    <property type="molecule type" value="Genomic_DNA"/>
</dbReference>
<name>A0AAV4RAP3_9ARAC</name>
<comment type="caution">
    <text evidence="2">The sequence shown here is derived from an EMBL/GenBank/DDBJ whole genome shotgun (WGS) entry which is preliminary data.</text>
</comment>
<keyword evidence="3" id="KW-1185">Reference proteome</keyword>
<dbReference type="AlphaFoldDB" id="A0AAV4RAP3"/>
<accession>A0AAV4RAP3</accession>
<evidence type="ECO:0000313" key="3">
    <source>
        <dbReference type="Proteomes" id="UP001054837"/>
    </source>
</evidence>
<organism evidence="2 3">
    <name type="scientific">Caerostris darwini</name>
    <dbReference type="NCBI Taxonomy" id="1538125"/>
    <lineage>
        <taxon>Eukaryota</taxon>
        <taxon>Metazoa</taxon>
        <taxon>Ecdysozoa</taxon>
        <taxon>Arthropoda</taxon>
        <taxon>Chelicerata</taxon>
        <taxon>Arachnida</taxon>
        <taxon>Araneae</taxon>
        <taxon>Araneomorphae</taxon>
        <taxon>Entelegynae</taxon>
        <taxon>Araneoidea</taxon>
        <taxon>Araneidae</taxon>
        <taxon>Caerostris</taxon>
    </lineage>
</organism>
<evidence type="ECO:0000313" key="2">
    <source>
        <dbReference type="EMBL" id="GIY18765.1"/>
    </source>
</evidence>